<reference evidence="2 3" key="1">
    <citation type="submission" date="2023-07" db="EMBL/GenBank/DDBJ databases">
        <title>Comparative genomics of wheat-associated soil bacteria to identify genetic determinants of phenazine resistance.</title>
        <authorList>
            <person name="Mouncey N."/>
        </authorList>
    </citation>
    <scope>NUCLEOTIDE SEQUENCE [LARGE SCALE GENOMIC DNA]</scope>
    <source>
        <strain evidence="2 3">W1I3</strain>
    </source>
</reference>
<name>A0ABU0PL47_9MICC</name>
<keyword evidence="3" id="KW-1185">Reference proteome</keyword>
<dbReference type="InterPro" id="IPR012340">
    <property type="entry name" value="NA-bd_OB-fold"/>
</dbReference>
<dbReference type="InterPro" id="IPR002878">
    <property type="entry name" value="ChsH2_C"/>
</dbReference>
<feature type="domain" description="ChsH2 C-terminal OB-fold" evidence="1">
    <location>
        <begin position="52"/>
        <end position="112"/>
    </location>
</feature>
<evidence type="ECO:0000259" key="1">
    <source>
        <dbReference type="Pfam" id="PF01796"/>
    </source>
</evidence>
<accession>A0ABU0PL47</accession>
<dbReference type="Pfam" id="PF01796">
    <property type="entry name" value="OB_ChsH2_C"/>
    <property type="match status" value="1"/>
</dbReference>
<protein>
    <submittedName>
        <fullName evidence="2">OB-fold protein</fullName>
    </submittedName>
</protein>
<evidence type="ECO:0000313" key="3">
    <source>
        <dbReference type="Proteomes" id="UP001236806"/>
    </source>
</evidence>
<dbReference type="SUPFAM" id="SSF50249">
    <property type="entry name" value="Nucleic acid-binding proteins"/>
    <property type="match status" value="1"/>
</dbReference>
<gene>
    <name evidence="2" type="ORF">QFZ36_002261</name>
</gene>
<proteinExistence type="predicted"/>
<dbReference type="RefSeq" id="WP_306636481.1">
    <property type="nucleotide sequence ID" value="NZ_JAUSXB010000001.1"/>
</dbReference>
<sequence length="129" mass="14097">MALFPIITDADTKPFLDAAERGEFLLVRSKSTGEYFEPRTDPTLDDDLEYAAAAGTGTVISWTIAHGKDRDGNPTRTGLGIVELTEGPWWWTRIDGIGSDSPTGKPVHVEFEKSGPGEIHATVPYFVMD</sequence>
<dbReference type="EMBL" id="JAUSXB010000001">
    <property type="protein sequence ID" value="MDQ0674700.1"/>
    <property type="molecule type" value="Genomic_DNA"/>
</dbReference>
<evidence type="ECO:0000313" key="2">
    <source>
        <dbReference type="EMBL" id="MDQ0674700.1"/>
    </source>
</evidence>
<comment type="caution">
    <text evidence="2">The sequence shown here is derived from an EMBL/GenBank/DDBJ whole genome shotgun (WGS) entry which is preliminary data.</text>
</comment>
<organism evidence="2 3">
    <name type="scientific">Pseudarthrobacter siccitolerans</name>
    <dbReference type="NCBI Taxonomy" id="861266"/>
    <lineage>
        <taxon>Bacteria</taxon>
        <taxon>Bacillati</taxon>
        <taxon>Actinomycetota</taxon>
        <taxon>Actinomycetes</taxon>
        <taxon>Micrococcales</taxon>
        <taxon>Micrococcaceae</taxon>
        <taxon>Pseudarthrobacter</taxon>
    </lineage>
</organism>
<dbReference type="Proteomes" id="UP001236806">
    <property type="component" value="Unassembled WGS sequence"/>
</dbReference>